<protein>
    <submittedName>
        <fullName evidence="1">Uncharacterized protein</fullName>
    </submittedName>
</protein>
<gene>
    <name evidence="1" type="ORF">J2S41_003363</name>
</gene>
<evidence type="ECO:0000313" key="1">
    <source>
        <dbReference type="EMBL" id="MDR7276585.1"/>
    </source>
</evidence>
<dbReference type="EMBL" id="JAVDYB010000001">
    <property type="protein sequence ID" value="MDR7276585.1"/>
    <property type="molecule type" value="Genomic_DNA"/>
</dbReference>
<comment type="caution">
    <text evidence="1">The sequence shown here is derived from an EMBL/GenBank/DDBJ whole genome shotgun (WGS) entry which is preliminary data.</text>
</comment>
<dbReference type="RefSeq" id="WP_310368792.1">
    <property type="nucleotide sequence ID" value="NZ_JAVDYB010000001.1"/>
</dbReference>
<reference evidence="1" key="1">
    <citation type="submission" date="2023-07" db="EMBL/GenBank/DDBJ databases">
        <title>Sequencing the genomes of 1000 actinobacteria strains.</title>
        <authorList>
            <person name="Klenk H.-P."/>
        </authorList>
    </citation>
    <scope>NUCLEOTIDE SEQUENCE</scope>
    <source>
        <strain evidence="1">DSM 44707</strain>
    </source>
</reference>
<dbReference type="Proteomes" id="UP001183643">
    <property type="component" value="Unassembled WGS sequence"/>
</dbReference>
<sequence>MTNEFHDGPDEAQLRAFAAAPAATTSRLIDFDEASVIMLKTFPPQWVLRVSGMKPWSNMRVELVPRVYVRQPEYWEVEVVGTLSGIGMPVLTPYDVSLNVTSTLGTKGVEVVGATKRERIEVFDATGPAEGEWTAFFNRQPPGPFTLRVTGRLQLPTPGYTVTLTRTEPQGINPRDLLLDLTIEPPKGPVAQVVTEVEVVYKEQTDTGYDTVTIQPNGPSIKVEEIS</sequence>
<organism evidence="1 2">
    <name type="scientific">Catenuloplanes atrovinosus</name>
    <dbReference type="NCBI Taxonomy" id="137266"/>
    <lineage>
        <taxon>Bacteria</taxon>
        <taxon>Bacillati</taxon>
        <taxon>Actinomycetota</taxon>
        <taxon>Actinomycetes</taxon>
        <taxon>Micromonosporales</taxon>
        <taxon>Micromonosporaceae</taxon>
        <taxon>Catenuloplanes</taxon>
    </lineage>
</organism>
<name>A0AAE4CCJ5_9ACTN</name>
<keyword evidence="2" id="KW-1185">Reference proteome</keyword>
<proteinExistence type="predicted"/>
<dbReference type="AlphaFoldDB" id="A0AAE4CCJ5"/>
<evidence type="ECO:0000313" key="2">
    <source>
        <dbReference type="Proteomes" id="UP001183643"/>
    </source>
</evidence>
<accession>A0AAE4CCJ5</accession>